<proteinExistence type="predicted"/>
<dbReference type="GO" id="GO:0009966">
    <property type="term" value="P:regulation of signal transduction"/>
    <property type="evidence" value="ECO:0007669"/>
    <property type="project" value="InterPro"/>
</dbReference>
<accession>G0R2W2</accession>
<dbReference type="Proteomes" id="UP000008983">
    <property type="component" value="Unassembled WGS sequence"/>
</dbReference>
<dbReference type="OrthoDB" id="551302at2759"/>
<evidence type="ECO:0008006" key="4">
    <source>
        <dbReference type="Google" id="ProtNLM"/>
    </source>
</evidence>
<keyword evidence="3" id="KW-1185">Reference proteome</keyword>
<reference evidence="2 3" key="1">
    <citation type="submission" date="2011-07" db="EMBL/GenBank/DDBJ databases">
        <authorList>
            <person name="Coyne R."/>
            <person name="Brami D."/>
            <person name="Johnson J."/>
            <person name="Hostetler J."/>
            <person name="Hannick L."/>
            <person name="Clark T."/>
            <person name="Cassidy-Hanley D."/>
            <person name="Inman J."/>
        </authorList>
    </citation>
    <scope>NUCLEOTIDE SEQUENCE [LARGE SCALE GENOMIC DNA]</scope>
    <source>
        <strain evidence="2 3">G5</strain>
    </source>
</reference>
<evidence type="ECO:0000313" key="2">
    <source>
        <dbReference type="EMBL" id="EGR28173.1"/>
    </source>
</evidence>
<dbReference type="Pfam" id="PF04979">
    <property type="entry name" value="IPP-2"/>
    <property type="match status" value="1"/>
</dbReference>
<dbReference type="eggNOG" id="ENOG502R2CD">
    <property type="taxonomic scope" value="Eukaryota"/>
</dbReference>
<dbReference type="GO" id="GO:0004864">
    <property type="term" value="F:protein phosphatase inhibitor activity"/>
    <property type="evidence" value="ECO:0007669"/>
    <property type="project" value="InterPro"/>
</dbReference>
<dbReference type="RefSeq" id="XP_004027518.1">
    <property type="nucleotide sequence ID" value="XM_004027469.1"/>
</dbReference>
<dbReference type="GeneID" id="14904265"/>
<gene>
    <name evidence="2" type="ORF">IMG5_181020</name>
</gene>
<evidence type="ECO:0000313" key="3">
    <source>
        <dbReference type="Proteomes" id="UP000008983"/>
    </source>
</evidence>
<dbReference type="AlphaFoldDB" id="G0R2W2"/>
<dbReference type="FunCoup" id="G0R2W2">
    <property type="interactions" value="40"/>
</dbReference>
<evidence type="ECO:0000256" key="1">
    <source>
        <dbReference type="SAM" id="MobiDB-lite"/>
    </source>
</evidence>
<organism evidence="2 3">
    <name type="scientific">Ichthyophthirius multifiliis</name>
    <name type="common">White spot disease agent</name>
    <name type="synonym">Ich</name>
    <dbReference type="NCBI Taxonomy" id="5932"/>
    <lineage>
        <taxon>Eukaryota</taxon>
        <taxon>Sar</taxon>
        <taxon>Alveolata</taxon>
        <taxon>Ciliophora</taxon>
        <taxon>Intramacronucleata</taxon>
        <taxon>Oligohymenophorea</taxon>
        <taxon>Hymenostomatida</taxon>
        <taxon>Ophryoglenina</taxon>
        <taxon>Ichthyophthirius</taxon>
    </lineage>
</organism>
<feature type="non-terminal residue" evidence="2">
    <location>
        <position position="93"/>
    </location>
</feature>
<feature type="region of interest" description="Disordered" evidence="1">
    <location>
        <begin position="29"/>
        <end position="53"/>
    </location>
</feature>
<protein>
    <recommendedName>
        <fullName evidence="4">Protein phosphatase inhibitor 2</fullName>
    </recommendedName>
</protein>
<dbReference type="InterPro" id="IPR007062">
    <property type="entry name" value="PPI-2"/>
</dbReference>
<dbReference type="InParanoid" id="G0R2W2"/>
<dbReference type="EMBL" id="GL984282">
    <property type="protein sequence ID" value="EGR28173.1"/>
    <property type="molecule type" value="Genomic_DNA"/>
</dbReference>
<feature type="compositionally biased region" description="Basic and acidic residues" evidence="1">
    <location>
        <begin position="29"/>
        <end position="43"/>
    </location>
</feature>
<name>G0R2W2_ICHMU</name>
<sequence>MNQPKKGILIKHQNTIEKKDITWDEKAIEEHDQQRGKTQKITEPKTPYNHELNYYDTDDIDQLYEAEINKEKMENKKIDINKLNQVLKEELDR</sequence>